<dbReference type="AlphaFoldDB" id="A0AAE1TNK6"/>
<keyword evidence="3" id="KW-1185">Reference proteome</keyword>
<evidence type="ECO:0000313" key="3">
    <source>
        <dbReference type="Proteomes" id="UP001292094"/>
    </source>
</evidence>
<name>A0AAE1TNK6_9EUCA</name>
<reference evidence="2" key="1">
    <citation type="submission" date="2023-11" db="EMBL/GenBank/DDBJ databases">
        <title>Genome assemblies of two species of porcelain crab, Petrolisthes cinctipes and Petrolisthes manimaculis (Anomura: Porcellanidae).</title>
        <authorList>
            <person name="Angst P."/>
        </authorList>
    </citation>
    <scope>NUCLEOTIDE SEQUENCE</scope>
    <source>
        <strain evidence="2">PB745_02</strain>
        <tissue evidence="2">Gill</tissue>
    </source>
</reference>
<feature type="region of interest" description="Disordered" evidence="1">
    <location>
        <begin position="1"/>
        <end position="23"/>
    </location>
</feature>
<accession>A0AAE1TNK6</accession>
<evidence type="ECO:0000313" key="2">
    <source>
        <dbReference type="EMBL" id="KAK4292173.1"/>
    </source>
</evidence>
<organism evidence="2 3">
    <name type="scientific">Petrolisthes manimaculis</name>
    <dbReference type="NCBI Taxonomy" id="1843537"/>
    <lineage>
        <taxon>Eukaryota</taxon>
        <taxon>Metazoa</taxon>
        <taxon>Ecdysozoa</taxon>
        <taxon>Arthropoda</taxon>
        <taxon>Crustacea</taxon>
        <taxon>Multicrustacea</taxon>
        <taxon>Malacostraca</taxon>
        <taxon>Eumalacostraca</taxon>
        <taxon>Eucarida</taxon>
        <taxon>Decapoda</taxon>
        <taxon>Pleocyemata</taxon>
        <taxon>Anomura</taxon>
        <taxon>Galatheoidea</taxon>
        <taxon>Porcellanidae</taxon>
        <taxon>Petrolisthes</taxon>
    </lineage>
</organism>
<sequence length="138" mass="16189">MFPAKEVVTYDKDEMTSKRRGKSKKLYKEIPAGTEVIARQESEDQEGSYFSRGREETYDEADEQPCLFLEPEVKIKVEGEMQGMGKREEEKRIPVWQPEVMVKVESQDQSSIEEIKTIEAVKDEHMIMDIQVQEEDFY</sequence>
<protein>
    <submittedName>
        <fullName evidence="2">Uncharacterized protein</fullName>
    </submittedName>
</protein>
<proteinExistence type="predicted"/>
<feature type="compositionally biased region" description="Basic and acidic residues" evidence="1">
    <location>
        <begin position="8"/>
        <end position="17"/>
    </location>
</feature>
<dbReference type="Proteomes" id="UP001292094">
    <property type="component" value="Unassembled WGS sequence"/>
</dbReference>
<dbReference type="EMBL" id="JAWZYT010004912">
    <property type="protein sequence ID" value="KAK4292173.1"/>
    <property type="molecule type" value="Genomic_DNA"/>
</dbReference>
<evidence type="ECO:0000256" key="1">
    <source>
        <dbReference type="SAM" id="MobiDB-lite"/>
    </source>
</evidence>
<comment type="caution">
    <text evidence="2">The sequence shown here is derived from an EMBL/GenBank/DDBJ whole genome shotgun (WGS) entry which is preliminary data.</text>
</comment>
<gene>
    <name evidence="2" type="ORF">Pmani_035038</name>
</gene>